<comment type="caution">
    <text evidence="1">The sequence shown here is derived from an EMBL/GenBank/DDBJ whole genome shotgun (WGS) entry which is preliminary data.</text>
</comment>
<gene>
    <name evidence="1" type="ORF">EV212_101280</name>
</gene>
<organism evidence="1 2">
    <name type="scientific">Frisingicoccus caecimuris</name>
    <dbReference type="NCBI Taxonomy" id="1796636"/>
    <lineage>
        <taxon>Bacteria</taxon>
        <taxon>Bacillati</taxon>
        <taxon>Bacillota</taxon>
        <taxon>Clostridia</taxon>
        <taxon>Lachnospirales</taxon>
        <taxon>Lachnospiraceae</taxon>
        <taxon>Frisingicoccus</taxon>
    </lineage>
</organism>
<sequence length="87" mass="9864">MSLTNKDLLSISQLLDSKLKPVNVKTSNIELLLENDILPRLQNIESCYTSTYRRYSNGISELESLKANMDIIEKVVAEHSVELQKLA</sequence>
<name>A0A4R2LEF9_9FIRM</name>
<dbReference type="OrthoDB" id="1859154at2"/>
<dbReference type="RefSeq" id="WP_132087738.1">
    <property type="nucleotide sequence ID" value="NZ_JANKAQ010000002.1"/>
</dbReference>
<reference evidence="1 2" key="1">
    <citation type="submission" date="2019-03" db="EMBL/GenBank/DDBJ databases">
        <title>Genomic Encyclopedia of Type Strains, Phase IV (KMG-IV): sequencing the most valuable type-strain genomes for metagenomic binning, comparative biology and taxonomic classification.</title>
        <authorList>
            <person name="Goeker M."/>
        </authorList>
    </citation>
    <scope>NUCLEOTIDE SEQUENCE [LARGE SCALE GENOMIC DNA]</scope>
    <source>
        <strain evidence="1 2">DSM 28559</strain>
    </source>
</reference>
<proteinExistence type="predicted"/>
<protein>
    <submittedName>
        <fullName evidence="1">Uncharacterized protein</fullName>
    </submittedName>
</protein>
<accession>A0A4R2LEF9</accession>
<dbReference type="AlphaFoldDB" id="A0A4R2LEF9"/>
<keyword evidence="2" id="KW-1185">Reference proteome</keyword>
<evidence type="ECO:0000313" key="2">
    <source>
        <dbReference type="Proteomes" id="UP000295711"/>
    </source>
</evidence>
<dbReference type="Proteomes" id="UP000295711">
    <property type="component" value="Unassembled WGS sequence"/>
</dbReference>
<evidence type="ECO:0000313" key="1">
    <source>
        <dbReference type="EMBL" id="TCO86492.1"/>
    </source>
</evidence>
<dbReference type="EMBL" id="SLXA01000001">
    <property type="protein sequence ID" value="TCO86492.1"/>
    <property type="molecule type" value="Genomic_DNA"/>
</dbReference>